<sequence>MPSCVPYRRAAAVLLLAAAVPVHGANTEPRKAAEVPPADASFVAMQSIDAPIVDGGRVDGVLHVTITVQAKSEEEAAALTKRIPELRAAALPATIEFARLRASRFAPVDVERLAATITQPVKRVDATVDKVLIVKVSATEA</sequence>
<accession>A0A0J7XLW8</accession>
<dbReference type="Proteomes" id="UP000052268">
    <property type="component" value="Unassembled WGS sequence"/>
</dbReference>
<comment type="caution">
    <text evidence="2">The sequence shown here is derived from an EMBL/GenBank/DDBJ whole genome shotgun (WGS) entry which is preliminary data.</text>
</comment>
<keyword evidence="3" id="KW-1185">Reference proteome</keyword>
<protein>
    <recommendedName>
        <fullName evidence="4">Flagellar protein FliL</fullName>
    </recommendedName>
</protein>
<dbReference type="PATRIC" id="fig|1114963.3.peg.3682"/>
<keyword evidence="1" id="KW-0732">Signal</keyword>
<organism evidence="2 3">
    <name type="scientific">Novosphingobium barchaimii LL02</name>
    <dbReference type="NCBI Taxonomy" id="1114963"/>
    <lineage>
        <taxon>Bacteria</taxon>
        <taxon>Pseudomonadati</taxon>
        <taxon>Pseudomonadota</taxon>
        <taxon>Alphaproteobacteria</taxon>
        <taxon>Sphingomonadales</taxon>
        <taxon>Sphingomonadaceae</taxon>
        <taxon>Novosphingobium</taxon>
    </lineage>
</organism>
<evidence type="ECO:0000256" key="1">
    <source>
        <dbReference type="SAM" id="SignalP"/>
    </source>
</evidence>
<evidence type="ECO:0000313" key="3">
    <source>
        <dbReference type="Proteomes" id="UP000052268"/>
    </source>
</evidence>
<name>A0A0J7XLW8_9SPHN</name>
<dbReference type="RefSeq" id="WP_059152719.1">
    <property type="nucleotide sequence ID" value="NZ_KQ130456.1"/>
</dbReference>
<evidence type="ECO:0000313" key="2">
    <source>
        <dbReference type="EMBL" id="KMS52644.1"/>
    </source>
</evidence>
<gene>
    <name evidence="2" type="ORF">V474_24145</name>
</gene>
<proteinExistence type="predicted"/>
<dbReference type="EMBL" id="JACU01000008">
    <property type="protein sequence ID" value="KMS52644.1"/>
    <property type="molecule type" value="Genomic_DNA"/>
</dbReference>
<feature type="chain" id="PRO_5005291442" description="Flagellar protein FliL" evidence="1">
    <location>
        <begin position="25"/>
        <end position="141"/>
    </location>
</feature>
<reference evidence="2 3" key="1">
    <citation type="journal article" date="2015" name="G3 (Bethesda)">
        <title>Insights into Ongoing Evolution of the Hexachlorocyclohexane Catabolic Pathway from Comparative Genomics of Ten Sphingomonadaceae Strains.</title>
        <authorList>
            <person name="Pearce S.L."/>
            <person name="Oakeshott J.G."/>
            <person name="Pandey G."/>
        </authorList>
    </citation>
    <scope>NUCLEOTIDE SEQUENCE [LARGE SCALE GENOMIC DNA]</scope>
    <source>
        <strain evidence="2 3">LL02</strain>
    </source>
</reference>
<dbReference type="OrthoDB" id="7504863at2"/>
<evidence type="ECO:0008006" key="4">
    <source>
        <dbReference type="Google" id="ProtNLM"/>
    </source>
</evidence>
<feature type="signal peptide" evidence="1">
    <location>
        <begin position="1"/>
        <end position="24"/>
    </location>
</feature>
<dbReference type="AlphaFoldDB" id="A0A0J7XLW8"/>